<evidence type="ECO:0000256" key="6">
    <source>
        <dbReference type="ARBA" id="ARBA00022729"/>
    </source>
</evidence>
<dbReference type="PANTHER" id="PTHR12640">
    <property type="entry name" value="RIBOPHORIN II"/>
    <property type="match status" value="1"/>
</dbReference>
<feature type="signal peptide" evidence="13">
    <location>
        <begin position="1"/>
        <end position="17"/>
    </location>
</feature>
<dbReference type="AlphaFoldDB" id="A0A6A6U0V9"/>
<dbReference type="Pfam" id="PF25147">
    <property type="entry name" value="Ribophorin_II_C"/>
    <property type="match status" value="1"/>
</dbReference>
<evidence type="ECO:0000256" key="8">
    <source>
        <dbReference type="ARBA" id="ARBA00022989"/>
    </source>
</evidence>
<evidence type="ECO:0000256" key="4">
    <source>
        <dbReference type="ARBA" id="ARBA00009038"/>
    </source>
</evidence>
<protein>
    <recommendedName>
        <fullName evidence="11">Ribophorin II</fullName>
    </recommendedName>
    <alternativeName>
        <fullName evidence="10">Ribophorin-2</fullName>
    </alternativeName>
</protein>
<organism evidence="16 17">
    <name type="scientific">Microthyrium microscopicum</name>
    <dbReference type="NCBI Taxonomy" id="703497"/>
    <lineage>
        <taxon>Eukaryota</taxon>
        <taxon>Fungi</taxon>
        <taxon>Dikarya</taxon>
        <taxon>Ascomycota</taxon>
        <taxon>Pezizomycotina</taxon>
        <taxon>Dothideomycetes</taxon>
        <taxon>Dothideomycetes incertae sedis</taxon>
        <taxon>Microthyriales</taxon>
        <taxon>Microthyriaceae</taxon>
        <taxon>Microthyrium</taxon>
    </lineage>
</organism>
<dbReference type="Pfam" id="PF23860">
    <property type="entry name" value="Ribophorin_II_3rd"/>
    <property type="match status" value="1"/>
</dbReference>
<keyword evidence="9 12" id="KW-0472">Membrane</keyword>
<evidence type="ECO:0000256" key="3">
    <source>
        <dbReference type="ARBA" id="ARBA00004922"/>
    </source>
</evidence>
<evidence type="ECO:0000256" key="1">
    <source>
        <dbReference type="ARBA" id="ARBA00002791"/>
    </source>
</evidence>
<evidence type="ECO:0000313" key="17">
    <source>
        <dbReference type="Proteomes" id="UP000799302"/>
    </source>
</evidence>
<feature type="chain" id="PRO_5044208750" description="Ribophorin II" evidence="13">
    <location>
        <begin position="18"/>
        <end position="277"/>
    </location>
</feature>
<evidence type="ECO:0000256" key="2">
    <source>
        <dbReference type="ARBA" id="ARBA00004477"/>
    </source>
</evidence>
<evidence type="ECO:0000256" key="11">
    <source>
        <dbReference type="ARBA" id="ARBA00032139"/>
    </source>
</evidence>
<evidence type="ECO:0000259" key="15">
    <source>
        <dbReference type="Pfam" id="PF25147"/>
    </source>
</evidence>
<evidence type="ECO:0000256" key="13">
    <source>
        <dbReference type="SAM" id="SignalP"/>
    </source>
</evidence>
<evidence type="ECO:0000256" key="7">
    <source>
        <dbReference type="ARBA" id="ARBA00022824"/>
    </source>
</evidence>
<proteinExistence type="inferred from homology"/>
<dbReference type="InterPro" id="IPR055374">
    <property type="entry name" value="Ribophorin_II_3rd"/>
</dbReference>
<dbReference type="GO" id="GO:0006487">
    <property type="term" value="P:protein N-linked glycosylation"/>
    <property type="evidence" value="ECO:0007669"/>
    <property type="project" value="TreeGrafter"/>
</dbReference>
<comment type="pathway">
    <text evidence="3">Protein modification; protein glycosylation.</text>
</comment>
<dbReference type="InterPro" id="IPR056790">
    <property type="entry name" value="Ribophorin_II_C"/>
</dbReference>
<reference evidence="16" key="1">
    <citation type="journal article" date="2020" name="Stud. Mycol.">
        <title>101 Dothideomycetes genomes: a test case for predicting lifestyles and emergence of pathogens.</title>
        <authorList>
            <person name="Haridas S."/>
            <person name="Albert R."/>
            <person name="Binder M."/>
            <person name="Bloem J."/>
            <person name="Labutti K."/>
            <person name="Salamov A."/>
            <person name="Andreopoulos B."/>
            <person name="Baker S."/>
            <person name="Barry K."/>
            <person name="Bills G."/>
            <person name="Bluhm B."/>
            <person name="Cannon C."/>
            <person name="Castanera R."/>
            <person name="Culley D."/>
            <person name="Daum C."/>
            <person name="Ezra D."/>
            <person name="Gonzalez J."/>
            <person name="Henrissat B."/>
            <person name="Kuo A."/>
            <person name="Liang C."/>
            <person name="Lipzen A."/>
            <person name="Lutzoni F."/>
            <person name="Magnuson J."/>
            <person name="Mondo S."/>
            <person name="Nolan M."/>
            <person name="Ohm R."/>
            <person name="Pangilinan J."/>
            <person name="Park H.-J."/>
            <person name="Ramirez L."/>
            <person name="Alfaro M."/>
            <person name="Sun H."/>
            <person name="Tritt A."/>
            <person name="Yoshinaga Y."/>
            <person name="Zwiers L.-H."/>
            <person name="Turgeon B."/>
            <person name="Goodwin S."/>
            <person name="Spatafora J."/>
            <person name="Crous P."/>
            <person name="Grigoriev I."/>
        </authorList>
    </citation>
    <scope>NUCLEOTIDE SEQUENCE</scope>
    <source>
        <strain evidence="16">CBS 115976</strain>
    </source>
</reference>
<comment type="function">
    <text evidence="1">Subunit of the oligosaccharyl transferase (OST) complex that catalyzes the initial transfer of a defined glycan (Glc(3)Man(9)GlcNAc(2) in eukaryotes) from the lipid carrier dolichol-pyrophosphate to an asparagine residue within an Asn-X-Ser/Thr consensus motif in nascent polypeptide chains, the first step in protein N-glycosylation. N-glycosylation occurs cotranslationally and the complex associates with the Sec61 complex at the channel-forming translocon complex that mediates protein translocation across the endoplasmic reticulum (ER). All subunits are required for a maximal enzyme activity.</text>
</comment>
<keyword evidence="17" id="KW-1185">Reference proteome</keyword>
<name>A0A6A6U0V9_9PEZI</name>
<evidence type="ECO:0000256" key="10">
    <source>
        <dbReference type="ARBA" id="ARBA00030078"/>
    </source>
</evidence>
<dbReference type="OrthoDB" id="432292at2759"/>
<accession>A0A6A6U0V9</accession>
<sequence>MRFAVIAGLLAAGLASAANWSFEDATVQVQESRGEAGSKTKFSADKAITKELELKSTGFIRVALTITNGGKPRQPHQAFVAIKSPASGLEESFPMKVDKDGKAKLDVKFADIPSALLNKSLEASIVIGSFGSSKALRATAFSFAAPSEASATASPPTRYTAQPEIHHIFKDDPKSPAKILSLVFTFGVLACLPVLLIAWGMLGANMNHLQKALGAAPVSHALFFGSIIGMEWVFWQYYVSWRLFTMLPVAGVFGVIAFLSGSGALTEVQERRLNGER</sequence>
<keyword evidence="5 12" id="KW-0812">Transmembrane</keyword>
<dbReference type="GO" id="GO:0008250">
    <property type="term" value="C:oligosaccharyltransferase complex"/>
    <property type="evidence" value="ECO:0007669"/>
    <property type="project" value="InterPro"/>
</dbReference>
<dbReference type="UniPathway" id="UPA00378"/>
<dbReference type="PANTHER" id="PTHR12640:SF0">
    <property type="entry name" value="DOLICHYL-DIPHOSPHOOLIGOSACCHARIDE--PROTEIN GLYCOSYLTRANSFERASE SUBUNIT 2"/>
    <property type="match status" value="1"/>
</dbReference>
<dbReference type="InterPro" id="IPR008814">
    <property type="entry name" value="Swp1"/>
</dbReference>
<evidence type="ECO:0000259" key="14">
    <source>
        <dbReference type="Pfam" id="PF23860"/>
    </source>
</evidence>
<feature type="transmembrane region" description="Helical" evidence="12">
    <location>
        <begin position="214"/>
        <end position="235"/>
    </location>
</feature>
<keyword evidence="8 12" id="KW-1133">Transmembrane helix</keyword>
<evidence type="ECO:0000256" key="12">
    <source>
        <dbReference type="SAM" id="Phobius"/>
    </source>
</evidence>
<comment type="similarity">
    <text evidence="4">Belongs to the SWP1 family.</text>
</comment>
<feature type="transmembrane region" description="Helical" evidence="12">
    <location>
        <begin position="179"/>
        <end position="202"/>
    </location>
</feature>
<dbReference type="Proteomes" id="UP000799302">
    <property type="component" value="Unassembled WGS sequence"/>
</dbReference>
<keyword evidence="7" id="KW-0256">Endoplasmic reticulum</keyword>
<feature type="transmembrane region" description="Helical" evidence="12">
    <location>
        <begin position="241"/>
        <end position="265"/>
    </location>
</feature>
<feature type="domain" description="Ribophorin II C-terminal" evidence="15">
    <location>
        <begin position="169"/>
        <end position="272"/>
    </location>
</feature>
<keyword evidence="6 13" id="KW-0732">Signal</keyword>
<evidence type="ECO:0000256" key="5">
    <source>
        <dbReference type="ARBA" id="ARBA00022692"/>
    </source>
</evidence>
<evidence type="ECO:0000256" key="9">
    <source>
        <dbReference type="ARBA" id="ARBA00023136"/>
    </source>
</evidence>
<feature type="domain" description="Ribophorin II third" evidence="14">
    <location>
        <begin position="24"/>
        <end position="117"/>
    </location>
</feature>
<gene>
    <name evidence="16" type="ORF">BT63DRAFT_392659</name>
</gene>
<dbReference type="EMBL" id="MU004241">
    <property type="protein sequence ID" value="KAF2665241.1"/>
    <property type="molecule type" value="Genomic_DNA"/>
</dbReference>
<comment type="subcellular location">
    <subcellularLocation>
        <location evidence="2">Endoplasmic reticulum membrane</location>
        <topology evidence="2">Multi-pass membrane protein</topology>
    </subcellularLocation>
</comment>
<evidence type="ECO:0000313" key="16">
    <source>
        <dbReference type="EMBL" id="KAF2665241.1"/>
    </source>
</evidence>